<dbReference type="InterPro" id="IPR036390">
    <property type="entry name" value="WH_DNA-bd_sf"/>
</dbReference>
<dbReference type="Pfam" id="PF00126">
    <property type="entry name" value="HTH_1"/>
    <property type="match status" value="1"/>
</dbReference>
<dbReference type="RefSeq" id="WP_095596963.1">
    <property type="nucleotide sequence ID" value="NZ_BMKN01000001.1"/>
</dbReference>
<dbReference type="FunFam" id="1.10.10.10:FF:000001">
    <property type="entry name" value="LysR family transcriptional regulator"/>
    <property type="match status" value="1"/>
</dbReference>
<dbReference type="PRINTS" id="PR00039">
    <property type="entry name" value="HTHLYSR"/>
</dbReference>
<dbReference type="Gene3D" id="1.10.10.10">
    <property type="entry name" value="Winged helix-like DNA-binding domain superfamily/Winged helix DNA-binding domain"/>
    <property type="match status" value="1"/>
</dbReference>
<dbReference type="GO" id="GO:2000142">
    <property type="term" value="P:regulation of DNA-templated transcription initiation"/>
    <property type="evidence" value="ECO:0007669"/>
    <property type="project" value="TreeGrafter"/>
</dbReference>
<evidence type="ECO:0000313" key="7">
    <source>
        <dbReference type="EMBL" id="GGE36863.1"/>
    </source>
</evidence>
<dbReference type="InterPro" id="IPR005119">
    <property type="entry name" value="LysR_subst-bd"/>
</dbReference>
<reference evidence="7" key="2">
    <citation type="submission" date="2020-09" db="EMBL/GenBank/DDBJ databases">
        <authorList>
            <person name="Sun Q."/>
            <person name="Zhou Y."/>
        </authorList>
    </citation>
    <scope>NUCLEOTIDE SEQUENCE</scope>
    <source>
        <strain evidence="7">CGMCC 1.16012</strain>
    </source>
</reference>
<dbReference type="InterPro" id="IPR000847">
    <property type="entry name" value="LysR_HTH_N"/>
</dbReference>
<comment type="caution">
    <text evidence="7">The sequence shown here is derived from an EMBL/GenBank/DDBJ whole genome shotgun (WGS) entry which is preliminary data.</text>
</comment>
<gene>
    <name evidence="7" type="ORF">GCM10011517_00740</name>
</gene>
<reference evidence="7" key="1">
    <citation type="journal article" date="2014" name="Int. J. Syst. Evol. Microbiol.">
        <title>Complete genome sequence of Corynebacterium casei LMG S-19264T (=DSM 44701T), isolated from a smear-ripened cheese.</title>
        <authorList>
            <consortium name="US DOE Joint Genome Institute (JGI-PGF)"/>
            <person name="Walter F."/>
            <person name="Albersmeier A."/>
            <person name="Kalinowski J."/>
            <person name="Ruckert C."/>
        </authorList>
    </citation>
    <scope>NUCLEOTIDE SEQUENCE</scope>
    <source>
        <strain evidence="7">CGMCC 1.16012</strain>
    </source>
</reference>
<dbReference type="Gene3D" id="3.40.190.290">
    <property type="match status" value="1"/>
</dbReference>
<comment type="similarity">
    <text evidence="1">Belongs to the LysR transcriptional regulatory family.</text>
</comment>
<keyword evidence="5" id="KW-0804">Transcription</keyword>
<protein>
    <submittedName>
        <fullName evidence="7">LysR family transcriptional regulator</fullName>
    </submittedName>
</protein>
<organism evidence="7 8">
    <name type="scientific">Actibacterium pelagium</name>
    <dbReference type="NCBI Taxonomy" id="2029103"/>
    <lineage>
        <taxon>Bacteria</taxon>
        <taxon>Pseudomonadati</taxon>
        <taxon>Pseudomonadota</taxon>
        <taxon>Alphaproteobacteria</taxon>
        <taxon>Rhodobacterales</taxon>
        <taxon>Roseobacteraceae</taxon>
        <taxon>Actibacterium</taxon>
    </lineage>
</organism>
<keyword evidence="3" id="KW-0238">DNA-binding</keyword>
<name>A0A917ABE9_9RHOB</name>
<evidence type="ECO:0000313" key="8">
    <source>
        <dbReference type="Proteomes" id="UP000606730"/>
    </source>
</evidence>
<dbReference type="PANTHER" id="PTHR30293:SF0">
    <property type="entry name" value="NITROGEN ASSIMILATION REGULATORY PROTEIN NAC"/>
    <property type="match status" value="1"/>
</dbReference>
<dbReference type="PANTHER" id="PTHR30293">
    <property type="entry name" value="TRANSCRIPTIONAL REGULATORY PROTEIN NAC-RELATED"/>
    <property type="match status" value="1"/>
</dbReference>
<evidence type="ECO:0000256" key="5">
    <source>
        <dbReference type="ARBA" id="ARBA00023163"/>
    </source>
</evidence>
<dbReference type="SUPFAM" id="SSF53850">
    <property type="entry name" value="Periplasmic binding protein-like II"/>
    <property type="match status" value="1"/>
</dbReference>
<dbReference type="AlphaFoldDB" id="A0A917ABE9"/>
<evidence type="ECO:0000256" key="2">
    <source>
        <dbReference type="ARBA" id="ARBA00023015"/>
    </source>
</evidence>
<evidence type="ECO:0000259" key="6">
    <source>
        <dbReference type="PROSITE" id="PS50931"/>
    </source>
</evidence>
<dbReference type="SUPFAM" id="SSF46785">
    <property type="entry name" value="Winged helix' DNA-binding domain"/>
    <property type="match status" value="1"/>
</dbReference>
<evidence type="ECO:0000256" key="4">
    <source>
        <dbReference type="ARBA" id="ARBA00023159"/>
    </source>
</evidence>
<dbReference type="GO" id="GO:0003700">
    <property type="term" value="F:DNA-binding transcription factor activity"/>
    <property type="evidence" value="ECO:0007669"/>
    <property type="project" value="InterPro"/>
</dbReference>
<dbReference type="GO" id="GO:0003677">
    <property type="term" value="F:DNA binding"/>
    <property type="evidence" value="ECO:0007669"/>
    <property type="project" value="UniProtKB-KW"/>
</dbReference>
<evidence type="ECO:0000256" key="1">
    <source>
        <dbReference type="ARBA" id="ARBA00009437"/>
    </source>
</evidence>
<dbReference type="Proteomes" id="UP000606730">
    <property type="component" value="Unassembled WGS sequence"/>
</dbReference>
<accession>A0A917ABE9</accession>
<proteinExistence type="inferred from homology"/>
<feature type="domain" description="HTH lysR-type" evidence="6">
    <location>
        <begin position="1"/>
        <end position="58"/>
    </location>
</feature>
<dbReference type="EMBL" id="BMKN01000001">
    <property type="protein sequence ID" value="GGE36863.1"/>
    <property type="molecule type" value="Genomic_DNA"/>
</dbReference>
<keyword evidence="8" id="KW-1185">Reference proteome</keyword>
<dbReference type="InterPro" id="IPR036388">
    <property type="entry name" value="WH-like_DNA-bd_sf"/>
</dbReference>
<dbReference type="PROSITE" id="PS50931">
    <property type="entry name" value="HTH_LYSR"/>
    <property type="match status" value="1"/>
</dbReference>
<keyword evidence="2" id="KW-0805">Transcription regulation</keyword>
<dbReference type="OrthoDB" id="8479357at2"/>
<evidence type="ECO:0000256" key="3">
    <source>
        <dbReference type="ARBA" id="ARBA00023125"/>
    </source>
</evidence>
<sequence length="327" mass="35801">MDIRQLRYYVRIVEEGSLSKASHMLHVAQPALSQQLAKLEEEVGKPLLVRSSKGVTPNEAGQALYHHARLILRQIDQAMTIARSEDGNINGVVSIGLPATTVAAIGLELVRRVRERFPKVSINVVEAMSGHLEHLIRQNQLDLAVLFSRDLASDLAIEPLLVEELFLILADDSDHLPGRKTVTMAEAAELPLILPTSTHGLRRRIEVEFEARALSPKVVAEIDSLSLVMRSVNDHIGATIKPMGAILQENDRGHKFRCLRFEDAKLRRSNYLYSLPPESLSSAATVVAGELRTVVDELVAGAGVEGFFPRPGEAAAEQTAPATEPAE</sequence>
<dbReference type="Pfam" id="PF03466">
    <property type="entry name" value="LysR_substrate"/>
    <property type="match status" value="1"/>
</dbReference>
<keyword evidence="4" id="KW-0010">Activator</keyword>